<comment type="caution">
    <text evidence="2">The sequence shown here is derived from an EMBL/GenBank/DDBJ whole genome shotgun (WGS) entry which is preliminary data.</text>
</comment>
<reference evidence="2 3" key="1">
    <citation type="submission" date="2018-08" db="EMBL/GenBank/DDBJ databases">
        <title>Genomic Encyclopedia of Archaeal and Bacterial Type Strains, Phase II (KMG-II): from individual species to whole genera.</title>
        <authorList>
            <person name="Goeker M."/>
        </authorList>
    </citation>
    <scope>NUCLEOTIDE SEQUENCE [LARGE SCALE GENOMIC DNA]</scope>
    <source>
        <strain evidence="2 3">ATCC 27112</strain>
    </source>
</reference>
<dbReference type="Proteomes" id="UP000266506">
    <property type="component" value="Unassembled WGS sequence"/>
</dbReference>
<evidence type="ECO:0000313" key="3">
    <source>
        <dbReference type="Proteomes" id="UP000266506"/>
    </source>
</evidence>
<name>A0A397RNR5_9MOLU</name>
<feature type="transmembrane region" description="Helical" evidence="1">
    <location>
        <begin position="91"/>
        <end position="112"/>
    </location>
</feature>
<evidence type="ECO:0000256" key="1">
    <source>
        <dbReference type="SAM" id="Phobius"/>
    </source>
</evidence>
<organism evidence="2 3">
    <name type="scientific">Anaeroplasma bactoclasticum</name>
    <dbReference type="NCBI Taxonomy" id="2088"/>
    <lineage>
        <taxon>Bacteria</taxon>
        <taxon>Bacillati</taxon>
        <taxon>Mycoplasmatota</taxon>
        <taxon>Mollicutes</taxon>
        <taxon>Anaeroplasmatales</taxon>
        <taxon>Anaeroplasmataceae</taxon>
        <taxon>Anaeroplasma</taxon>
    </lineage>
</organism>
<feature type="transmembrane region" description="Helical" evidence="1">
    <location>
        <begin position="40"/>
        <end position="60"/>
    </location>
</feature>
<keyword evidence="1" id="KW-0472">Membrane</keyword>
<accession>A0A397RNR5</accession>
<dbReference type="EMBL" id="QXEV01000011">
    <property type="protein sequence ID" value="RIA75773.1"/>
    <property type="molecule type" value="Genomic_DNA"/>
</dbReference>
<keyword evidence="3" id="KW-1185">Reference proteome</keyword>
<feature type="transmembrane region" description="Helical" evidence="1">
    <location>
        <begin position="12"/>
        <end position="34"/>
    </location>
</feature>
<keyword evidence="1" id="KW-0812">Transmembrane</keyword>
<keyword evidence="1" id="KW-1133">Transmembrane helix</keyword>
<protein>
    <submittedName>
        <fullName evidence="2">Uncharacterized protein</fullName>
    </submittedName>
</protein>
<dbReference type="InParanoid" id="A0A397RNR5"/>
<dbReference type="AlphaFoldDB" id="A0A397RNR5"/>
<evidence type="ECO:0000313" key="2">
    <source>
        <dbReference type="EMBL" id="RIA75773.1"/>
    </source>
</evidence>
<sequence>MNNNYKKKRILTIIVFSSILIITPIIIGIPLVFGLNRKELFEIVFVVFGLLELLAVMIMYQFKVRRLFKTGTTNEDFKKTPNYNKYNTAKLVLLSTALVNLLLSLLYFYIFLV</sequence>
<gene>
    <name evidence="2" type="ORF">EI71_01180</name>
</gene>
<proteinExistence type="predicted"/>